<keyword evidence="3" id="KW-0223">Dioxygenase</keyword>
<comment type="caution">
    <text evidence="3">The sequence shown here is derived from an EMBL/GenBank/DDBJ whole genome shotgun (WGS) entry which is preliminary data.</text>
</comment>
<evidence type="ECO:0000313" key="4">
    <source>
        <dbReference type="Proteomes" id="UP000477911"/>
    </source>
</evidence>
<organism evidence="3 4">
    <name type="scientific">Pseudooceanicola albus</name>
    <dbReference type="NCBI Taxonomy" id="2692189"/>
    <lineage>
        <taxon>Bacteria</taxon>
        <taxon>Pseudomonadati</taxon>
        <taxon>Pseudomonadota</taxon>
        <taxon>Alphaproteobacteria</taxon>
        <taxon>Rhodobacterales</taxon>
        <taxon>Paracoccaceae</taxon>
        <taxon>Pseudooceanicola</taxon>
    </lineage>
</organism>
<feature type="region of interest" description="Disordered" evidence="1">
    <location>
        <begin position="267"/>
        <end position="303"/>
    </location>
</feature>
<keyword evidence="3" id="KW-0560">Oxidoreductase</keyword>
<dbReference type="PANTHER" id="PTHR34315:SF1">
    <property type="entry name" value="INTRADIOL RING-CLEAVAGE DIOXYGENASES DOMAIN-CONTAINING PROTEIN-RELATED"/>
    <property type="match status" value="1"/>
</dbReference>
<name>A0A6L7G5K7_9RHOB</name>
<evidence type="ECO:0000259" key="2">
    <source>
        <dbReference type="Pfam" id="PF00775"/>
    </source>
</evidence>
<dbReference type="PANTHER" id="PTHR34315">
    <property type="match status" value="1"/>
</dbReference>
<dbReference type="InterPro" id="IPR015889">
    <property type="entry name" value="Intradiol_dOase_core"/>
</dbReference>
<dbReference type="InterPro" id="IPR000627">
    <property type="entry name" value="Intradiol_dOase_C"/>
</dbReference>
<dbReference type="Gene3D" id="2.60.130.10">
    <property type="entry name" value="Aromatic compound dioxygenase"/>
    <property type="match status" value="1"/>
</dbReference>
<dbReference type="SUPFAM" id="SSF49482">
    <property type="entry name" value="Aromatic compound dioxygenase"/>
    <property type="match status" value="1"/>
</dbReference>
<feature type="domain" description="Intradiol ring-cleavage dioxygenases" evidence="2">
    <location>
        <begin position="95"/>
        <end position="169"/>
    </location>
</feature>
<dbReference type="Pfam" id="PF00775">
    <property type="entry name" value="Dioxygenase_C"/>
    <property type="match status" value="1"/>
</dbReference>
<protein>
    <submittedName>
        <fullName evidence="3">Dioxygenase</fullName>
    </submittedName>
</protein>
<dbReference type="Proteomes" id="UP000477911">
    <property type="component" value="Unassembled WGS sequence"/>
</dbReference>
<dbReference type="AlphaFoldDB" id="A0A6L7G5K7"/>
<accession>A0A6L7G5K7</accession>
<sequence>MTQHHDSHDHGLAHDLPRMLGRRRLLAVLGGLGLASASGTLAAAAECIALPWETAGPYPADGSNSNRAGDVVNVLKQEGILREDLRASFGDDFSGDVDGVLLDLELTLLDAEGCTPLAGYAIYAWHCDGTGEYSLYDVTDANWLRGLAVADDEGKVKFTTIVPGCYPGRWPHIHFEIFKTAEKAVSGEASELTAQIALPESVVGPIYSKDDRYGDSLTNLQANSISQDNVFGDNTDAEIEQQTLVMTGDSTEGYRGSVVIPVDFKADRTVSMAPPPGGMPPGGKPGDMPPPPGGQPPKKPGSE</sequence>
<dbReference type="GO" id="GO:0008199">
    <property type="term" value="F:ferric iron binding"/>
    <property type="evidence" value="ECO:0007669"/>
    <property type="project" value="InterPro"/>
</dbReference>
<gene>
    <name evidence="3" type="ORF">GR170_15905</name>
</gene>
<dbReference type="PROSITE" id="PS51318">
    <property type="entry name" value="TAT"/>
    <property type="match status" value="1"/>
</dbReference>
<dbReference type="EMBL" id="WUMU01000017">
    <property type="protein sequence ID" value="MXN19321.1"/>
    <property type="molecule type" value="Genomic_DNA"/>
</dbReference>
<evidence type="ECO:0000256" key="1">
    <source>
        <dbReference type="SAM" id="MobiDB-lite"/>
    </source>
</evidence>
<reference evidence="3 4" key="1">
    <citation type="submission" date="2019-12" db="EMBL/GenBank/DDBJ databases">
        <authorList>
            <person name="Li M."/>
        </authorList>
    </citation>
    <scope>NUCLEOTIDE SEQUENCE [LARGE SCALE GENOMIC DNA]</scope>
    <source>
        <strain evidence="3 4">GBMRC 2024</strain>
    </source>
</reference>
<dbReference type="GO" id="GO:0016702">
    <property type="term" value="F:oxidoreductase activity, acting on single donors with incorporation of molecular oxygen, incorporation of two atoms of oxygen"/>
    <property type="evidence" value="ECO:0007669"/>
    <property type="project" value="InterPro"/>
</dbReference>
<dbReference type="InterPro" id="IPR006311">
    <property type="entry name" value="TAT_signal"/>
</dbReference>
<evidence type="ECO:0000313" key="3">
    <source>
        <dbReference type="EMBL" id="MXN19321.1"/>
    </source>
</evidence>
<feature type="compositionally biased region" description="Pro residues" evidence="1">
    <location>
        <begin position="273"/>
        <end position="303"/>
    </location>
</feature>
<proteinExistence type="predicted"/>
<keyword evidence="4" id="KW-1185">Reference proteome</keyword>
<dbReference type="RefSeq" id="WP_160895434.1">
    <property type="nucleotide sequence ID" value="NZ_WUMU01000017.1"/>
</dbReference>